<comment type="caution">
    <text evidence="2">The sequence shown here is derived from an EMBL/GenBank/DDBJ whole genome shotgun (WGS) entry which is preliminary data.</text>
</comment>
<dbReference type="AlphaFoldDB" id="X1SBJ8"/>
<evidence type="ECO:0000313" key="2">
    <source>
        <dbReference type="EMBL" id="GAI76456.1"/>
    </source>
</evidence>
<organism evidence="2">
    <name type="scientific">marine sediment metagenome</name>
    <dbReference type="NCBI Taxonomy" id="412755"/>
    <lineage>
        <taxon>unclassified sequences</taxon>
        <taxon>metagenomes</taxon>
        <taxon>ecological metagenomes</taxon>
    </lineage>
</organism>
<reference evidence="2" key="1">
    <citation type="journal article" date="2014" name="Front. Microbiol.">
        <title>High frequency of phylogenetically diverse reductive dehalogenase-homologous genes in deep subseafloor sedimentary metagenomes.</title>
        <authorList>
            <person name="Kawai M."/>
            <person name="Futagami T."/>
            <person name="Toyoda A."/>
            <person name="Takaki Y."/>
            <person name="Nishi S."/>
            <person name="Hori S."/>
            <person name="Arai W."/>
            <person name="Tsubouchi T."/>
            <person name="Morono Y."/>
            <person name="Uchiyama I."/>
            <person name="Ito T."/>
            <person name="Fujiyama A."/>
            <person name="Inagaki F."/>
            <person name="Takami H."/>
        </authorList>
    </citation>
    <scope>NUCLEOTIDE SEQUENCE</scope>
    <source>
        <strain evidence="2">Expedition CK06-06</strain>
    </source>
</reference>
<keyword evidence="1" id="KW-1133">Transmembrane helix</keyword>
<keyword evidence="1" id="KW-0812">Transmembrane</keyword>
<feature type="transmembrane region" description="Helical" evidence="1">
    <location>
        <begin position="21"/>
        <end position="38"/>
    </location>
</feature>
<keyword evidence="1" id="KW-0472">Membrane</keyword>
<name>X1SBJ8_9ZZZZ</name>
<proteinExistence type="predicted"/>
<evidence type="ECO:0000256" key="1">
    <source>
        <dbReference type="SAM" id="Phobius"/>
    </source>
</evidence>
<gene>
    <name evidence="2" type="ORF">S12H4_16163</name>
</gene>
<protein>
    <recommendedName>
        <fullName evidence="3">TM2 domain-containing protein</fullName>
    </recommendedName>
</protein>
<evidence type="ECO:0008006" key="3">
    <source>
        <dbReference type="Google" id="ProtNLM"/>
    </source>
</evidence>
<accession>X1SBJ8</accession>
<sequence length="93" mass="10863">MSKKENNTDMLLAKSEFKNSTTIWLLFLFLGWSYGNLGKIGLQILYYITFGCLGLWTIIRLFTLNQSIRNYNQNICVRFNLTTDQMKKLGVLK</sequence>
<dbReference type="EMBL" id="BARW01007802">
    <property type="protein sequence ID" value="GAI76456.1"/>
    <property type="molecule type" value="Genomic_DNA"/>
</dbReference>
<feature type="transmembrane region" description="Helical" evidence="1">
    <location>
        <begin position="44"/>
        <end position="63"/>
    </location>
</feature>